<dbReference type="CDD" id="cd00616">
    <property type="entry name" value="AHBA_syn"/>
    <property type="match status" value="1"/>
</dbReference>
<keyword evidence="3" id="KW-0808">Transferase</keyword>
<gene>
    <name evidence="3" type="ORF">C484_21933</name>
</gene>
<dbReference type="InterPro" id="IPR015424">
    <property type="entry name" value="PyrdxlP-dep_Trfase"/>
</dbReference>
<dbReference type="Gene3D" id="3.40.640.10">
    <property type="entry name" value="Type I PLP-dependent aspartate aminotransferase-like (Major domain)"/>
    <property type="match status" value="1"/>
</dbReference>
<dbReference type="PANTHER" id="PTHR30244:SF34">
    <property type="entry name" value="DTDP-4-AMINO-4,6-DIDEOXYGALACTOSE TRANSAMINASE"/>
    <property type="match status" value="1"/>
</dbReference>
<dbReference type="Pfam" id="PF01041">
    <property type="entry name" value="DegT_DnrJ_EryC1"/>
    <property type="match status" value="1"/>
</dbReference>
<keyword evidence="3" id="KW-0032">Aminotransferase</keyword>
<dbReference type="PATRIC" id="fig|1230458.4.peg.4427"/>
<dbReference type="SUPFAM" id="SSF53383">
    <property type="entry name" value="PLP-dependent transferases"/>
    <property type="match status" value="1"/>
</dbReference>
<dbReference type="InterPro" id="IPR015422">
    <property type="entry name" value="PyrdxlP-dep_Trfase_small"/>
</dbReference>
<keyword evidence="4" id="KW-1185">Reference proteome</keyword>
<evidence type="ECO:0000313" key="3">
    <source>
        <dbReference type="EMBL" id="ELY84852.1"/>
    </source>
</evidence>
<feature type="compositionally biased region" description="Basic and acidic residues" evidence="2">
    <location>
        <begin position="1"/>
        <end position="37"/>
    </location>
</feature>
<feature type="region of interest" description="Disordered" evidence="2">
    <location>
        <begin position="1"/>
        <end position="56"/>
    </location>
</feature>
<accession>L9ZGX8</accession>
<reference evidence="3 4" key="1">
    <citation type="journal article" date="2014" name="PLoS Genet.">
        <title>Phylogenetically driven sequencing of extremely halophilic archaea reveals strategies for static and dynamic osmo-response.</title>
        <authorList>
            <person name="Becker E.A."/>
            <person name="Seitzer P.M."/>
            <person name="Tritt A."/>
            <person name="Larsen D."/>
            <person name="Krusor M."/>
            <person name="Yao A.I."/>
            <person name="Wu D."/>
            <person name="Madern D."/>
            <person name="Eisen J.A."/>
            <person name="Darling A.E."/>
            <person name="Facciotti M.T."/>
        </authorList>
    </citation>
    <scope>NUCLEOTIDE SEQUENCE [LARGE SCALE GENOMIC DNA]</scope>
    <source>
        <strain evidence="3 4">DSM 12281</strain>
    </source>
</reference>
<dbReference type="PIRSF" id="PIRSF000390">
    <property type="entry name" value="PLP_StrS"/>
    <property type="match status" value="1"/>
</dbReference>
<evidence type="ECO:0000313" key="4">
    <source>
        <dbReference type="Proteomes" id="UP000011648"/>
    </source>
</evidence>
<comment type="similarity">
    <text evidence="1">Belongs to the DegT/DnrJ/EryC1 family.</text>
</comment>
<dbReference type="EMBL" id="AOIL01000070">
    <property type="protein sequence ID" value="ELY84852.1"/>
    <property type="molecule type" value="Genomic_DNA"/>
</dbReference>
<keyword evidence="1" id="KW-0663">Pyridoxal phosphate</keyword>
<evidence type="ECO:0000256" key="2">
    <source>
        <dbReference type="SAM" id="MobiDB-lite"/>
    </source>
</evidence>
<dbReference type="InterPro" id="IPR000653">
    <property type="entry name" value="DegT/StrS_aminotransferase"/>
</dbReference>
<dbReference type="GO" id="GO:0030170">
    <property type="term" value="F:pyridoxal phosphate binding"/>
    <property type="evidence" value="ECO:0007669"/>
    <property type="project" value="TreeGrafter"/>
</dbReference>
<dbReference type="RefSeq" id="WP_006827939.1">
    <property type="nucleotide sequence ID" value="NZ_AOIL01000070.1"/>
</dbReference>
<name>L9ZGX8_9EURY</name>
<dbReference type="Gene3D" id="3.90.1150.10">
    <property type="entry name" value="Aspartate Aminotransferase, domain 1"/>
    <property type="match status" value="1"/>
</dbReference>
<sequence>MTEKSPDDSTESEAKRDTDRPIRRDRTAPDGGTEARTDTSAVEPVDDVPIADPDLSSTEIERVRAVLEDGMLADGPEVRAFEGEFAGFCRTQAAVATSNGTTALHAALEAFGVGESDAVVTSPFSFVASANAIRLTGATPVFADIDPDTYTLDPTAVERVLAERDDIVGLLPVHLYGLPARMPELCDLAEEHDLFVLEDACQAHGATVDGKRVGGLGDAACFSFYPTKNMTTGEGGIVTTDREDVAESVRQYVNHGRAPGETGGYDHVTLGHNYRMTSLAAAIGRVQLQRLLEFNEARRDHAASYDDQFAELPLETPTVPEGYGHVYHQYTVRTEEPAERDALADALAERNVDSAIYYDPPIHRQSAYETVSTAAASLPEAERAAETVLSLPVHPSLSERERRTVVEAVHDHFNL</sequence>
<dbReference type="Proteomes" id="UP000011648">
    <property type="component" value="Unassembled WGS sequence"/>
</dbReference>
<dbReference type="PANTHER" id="PTHR30244">
    <property type="entry name" value="TRANSAMINASE"/>
    <property type="match status" value="1"/>
</dbReference>
<proteinExistence type="inferred from homology"/>
<dbReference type="GO" id="GO:0000271">
    <property type="term" value="P:polysaccharide biosynthetic process"/>
    <property type="evidence" value="ECO:0007669"/>
    <property type="project" value="TreeGrafter"/>
</dbReference>
<dbReference type="GO" id="GO:0008483">
    <property type="term" value="F:transaminase activity"/>
    <property type="evidence" value="ECO:0007669"/>
    <property type="project" value="UniProtKB-KW"/>
</dbReference>
<dbReference type="OrthoDB" id="10355at2157"/>
<comment type="caution">
    <text evidence="3">The sequence shown here is derived from an EMBL/GenBank/DDBJ whole genome shotgun (WGS) entry which is preliminary data.</text>
</comment>
<dbReference type="AlphaFoldDB" id="L9ZGX8"/>
<dbReference type="STRING" id="1230458.C484_21933"/>
<organism evidence="3 4">
    <name type="scientific">Natrialba taiwanensis DSM 12281</name>
    <dbReference type="NCBI Taxonomy" id="1230458"/>
    <lineage>
        <taxon>Archaea</taxon>
        <taxon>Methanobacteriati</taxon>
        <taxon>Methanobacteriota</taxon>
        <taxon>Stenosarchaea group</taxon>
        <taxon>Halobacteria</taxon>
        <taxon>Halobacteriales</taxon>
        <taxon>Natrialbaceae</taxon>
        <taxon>Natrialba</taxon>
    </lineage>
</organism>
<dbReference type="InterPro" id="IPR015421">
    <property type="entry name" value="PyrdxlP-dep_Trfase_major"/>
</dbReference>
<evidence type="ECO:0000256" key="1">
    <source>
        <dbReference type="RuleBase" id="RU004508"/>
    </source>
</evidence>
<protein>
    <submittedName>
        <fullName evidence="3">DegT/DnrJ/EryC1/StrS aminotransferase</fullName>
    </submittedName>
</protein>